<gene>
    <name evidence="1" type="ORF">H2199_003997</name>
</gene>
<organism evidence="1 2">
    <name type="scientific">Coniosporium tulheliwenetii</name>
    <dbReference type="NCBI Taxonomy" id="3383036"/>
    <lineage>
        <taxon>Eukaryota</taxon>
        <taxon>Fungi</taxon>
        <taxon>Dikarya</taxon>
        <taxon>Ascomycota</taxon>
        <taxon>Pezizomycotina</taxon>
        <taxon>Dothideomycetes</taxon>
        <taxon>Dothideomycetes incertae sedis</taxon>
        <taxon>Coniosporium</taxon>
    </lineage>
</organism>
<proteinExistence type="predicted"/>
<dbReference type="Proteomes" id="UP001172680">
    <property type="component" value="Unassembled WGS sequence"/>
</dbReference>
<keyword evidence="2" id="KW-1185">Reference proteome</keyword>
<evidence type="ECO:0000313" key="1">
    <source>
        <dbReference type="EMBL" id="KAJ9644129.1"/>
    </source>
</evidence>
<name>A0ACC2Z979_9PEZI</name>
<protein>
    <submittedName>
        <fullName evidence="1">Uncharacterized protein</fullName>
    </submittedName>
</protein>
<sequence length="270" mass="30004">MFRITTYEVSGQLMEAPLVGISLARITIYKERITIREPATVKPTPPPSGPVTVVCVSDTHGTRPTLPDGDVLLHAGDLCNTRERGSWSSVQAQLNWLHKQPHRYKVVIAGNHDLILDSAFVSQQWGVGAFQYPAGRDVWAHRMPHDTDILLTHGPPKGHLDRDGMGSRFLLSEIWRVKPRLVVFGHIHGGYGQEEITFDAVQAAYDRILPAGKGLFAIVRMLCSSLIQRASAIMPFLRRRDHFKRATFVNAAVVAGPRNKLTKPAIKVVI</sequence>
<comment type="caution">
    <text evidence="1">The sequence shown here is derived from an EMBL/GenBank/DDBJ whole genome shotgun (WGS) entry which is preliminary data.</text>
</comment>
<evidence type="ECO:0000313" key="2">
    <source>
        <dbReference type="Proteomes" id="UP001172680"/>
    </source>
</evidence>
<reference evidence="1" key="1">
    <citation type="submission" date="2022-10" db="EMBL/GenBank/DDBJ databases">
        <title>Culturing micro-colonial fungi from biological soil crusts in the Mojave desert and describing Neophaeococcomyces mojavensis, and introducing the new genera and species Taxawa tesnikishii.</title>
        <authorList>
            <person name="Kurbessoian T."/>
            <person name="Stajich J.E."/>
        </authorList>
    </citation>
    <scope>NUCLEOTIDE SEQUENCE</scope>
    <source>
        <strain evidence="1">JES_115</strain>
    </source>
</reference>
<dbReference type="EMBL" id="JAPDRP010000010">
    <property type="protein sequence ID" value="KAJ9644129.1"/>
    <property type="molecule type" value="Genomic_DNA"/>
</dbReference>
<accession>A0ACC2Z979</accession>